<keyword evidence="3" id="KW-1185">Reference proteome</keyword>
<dbReference type="EMBL" id="JBHRTK010000004">
    <property type="protein sequence ID" value="MFC3205364.1"/>
    <property type="molecule type" value="Genomic_DNA"/>
</dbReference>
<evidence type="ECO:0000313" key="3">
    <source>
        <dbReference type="Proteomes" id="UP001595583"/>
    </source>
</evidence>
<comment type="caution">
    <text evidence="2">The sequence shown here is derived from an EMBL/GenBank/DDBJ whole genome shotgun (WGS) entry which is preliminary data.</text>
</comment>
<accession>A0ABV7K8F4</accession>
<dbReference type="InterPro" id="IPR032708">
    <property type="entry name" value="McjB_C"/>
</dbReference>
<evidence type="ECO:0000259" key="1">
    <source>
        <dbReference type="Pfam" id="PF13471"/>
    </source>
</evidence>
<dbReference type="RefSeq" id="WP_378218770.1">
    <property type="nucleotide sequence ID" value="NZ_JBHRTK010000004.1"/>
</dbReference>
<feature type="domain" description="Microcin J25-processing protein McjB C-terminal" evidence="1">
    <location>
        <begin position="45"/>
        <end position="126"/>
    </location>
</feature>
<dbReference type="Pfam" id="PF13471">
    <property type="entry name" value="Transglut_core3"/>
    <property type="match status" value="1"/>
</dbReference>
<dbReference type="Proteomes" id="UP001595583">
    <property type="component" value="Unassembled WGS sequence"/>
</dbReference>
<organism evidence="2 3">
    <name type="scientific">Aquamicrobium soli</name>
    <dbReference type="NCBI Taxonomy" id="1811518"/>
    <lineage>
        <taxon>Bacteria</taxon>
        <taxon>Pseudomonadati</taxon>
        <taxon>Pseudomonadota</taxon>
        <taxon>Alphaproteobacteria</taxon>
        <taxon>Hyphomicrobiales</taxon>
        <taxon>Phyllobacteriaceae</taxon>
        <taxon>Aquamicrobium</taxon>
    </lineage>
</organism>
<proteinExistence type="predicted"/>
<protein>
    <submittedName>
        <fullName evidence="2">Lasso peptide biosynthesis B2 protein</fullName>
    </submittedName>
</protein>
<dbReference type="NCBIfam" id="NF033537">
    <property type="entry name" value="lasso_biosyn_B2"/>
    <property type="match status" value="1"/>
</dbReference>
<gene>
    <name evidence="2" type="ORF">ACFOHJ_04000</name>
</gene>
<sequence>MAFRAELWLRARLLPFRLPQNLPLDAVLTLAEPAAGPGRFNGMPAAAIVRAVRRTLRHPVLMRNRRCLREGLLAYRFLTEAGHGPRLHFGIDPGIVASPQAKAHCWVTLGGVTVIGETETRYVEVLSVPRGDNRGEGET</sequence>
<dbReference type="InterPro" id="IPR053521">
    <property type="entry name" value="McjB-like"/>
</dbReference>
<evidence type="ECO:0000313" key="2">
    <source>
        <dbReference type="EMBL" id="MFC3205364.1"/>
    </source>
</evidence>
<name>A0ABV7K8F4_9HYPH</name>
<reference evidence="3" key="1">
    <citation type="journal article" date="2019" name="Int. J. Syst. Evol. Microbiol.">
        <title>The Global Catalogue of Microorganisms (GCM) 10K type strain sequencing project: providing services to taxonomists for standard genome sequencing and annotation.</title>
        <authorList>
            <consortium name="The Broad Institute Genomics Platform"/>
            <consortium name="The Broad Institute Genome Sequencing Center for Infectious Disease"/>
            <person name="Wu L."/>
            <person name="Ma J."/>
        </authorList>
    </citation>
    <scope>NUCLEOTIDE SEQUENCE [LARGE SCALE GENOMIC DNA]</scope>
    <source>
        <strain evidence="3">KCTC 52165</strain>
    </source>
</reference>